<feature type="transmembrane region" description="Helical" evidence="4">
    <location>
        <begin position="121"/>
        <end position="138"/>
    </location>
</feature>
<dbReference type="OrthoDB" id="9816011at2"/>
<keyword evidence="3" id="KW-0804">Transcription</keyword>
<keyword evidence="4" id="KW-0812">Transmembrane</keyword>
<accession>A0A6I6IK89</accession>
<keyword evidence="1" id="KW-0805">Transcription regulation</keyword>
<dbReference type="PRINTS" id="PR00032">
    <property type="entry name" value="HTHARAC"/>
</dbReference>
<dbReference type="PROSITE" id="PS01124">
    <property type="entry name" value="HTH_ARAC_FAMILY_2"/>
    <property type="match status" value="1"/>
</dbReference>
<feature type="transmembrane region" description="Helical" evidence="4">
    <location>
        <begin position="150"/>
        <end position="171"/>
    </location>
</feature>
<evidence type="ECO:0000259" key="5">
    <source>
        <dbReference type="PROSITE" id="PS01124"/>
    </source>
</evidence>
<feature type="domain" description="HTH araC/xylS-type" evidence="5">
    <location>
        <begin position="231"/>
        <end position="335"/>
    </location>
</feature>
<dbReference type="AlphaFoldDB" id="A0A6I6IK89"/>
<dbReference type="PANTHER" id="PTHR43280:SF29">
    <property type="entry name" value="ARAC-FAMILY TRANSCRIPTIONAL REGULATOR"/>
    <property type="match status" value="1"/>
</dbReference>
<dbReference type="InterPro" id="IPR018062">
    <property type="entry name" value="HTH_AraC-typ_CS"/>
</dbReference>
<dbReference type="KEGG" id="rom:EI983_02740"/>
<protein>
    <submittedName>
        <fullName evidence="6">AraC family transcriptional regulator</fullName>
    </submittedName>
</protein>
<dbReference type="InterPro" id="IPR020449">
    <property type="entry name" value="Tscrpt_reg_AraC-type_HTH"/>
</dbReference>
<dbReference type="InterPro" id="IPR018060">
    <property type="entry name" value="HTH_AraC"/>
</dbReference>
<proteinExistence type="predicted"/>
<evidence type="ECO:0000313" key="7">
    <source>
        <dbReference type="Proteomes" id="UP000428330"/>
    </source>
</evidence>
<keyword evidence="4" id="KW-0472">Membrane</keyword>
<dbReference type="Gene3D" id="1.10.10.60">
    <property type="entry name" value="Homeodomain-like"/>
    <property type="match status" value="1"/>
</dbReference>
<dbReference type="EMBL" id="CP034348">
    <property type="protein sequence ID" value="QGX97249.1"/>
    <property type="molecule type" value="Genomic_DNA"/>
</dbReference>
<sequence length="344" mass="38079">MLADIDLMIRGGVIGISVLTFAILVSNARTRRKSLPLGALSLALTGMLTREQGISAAWAPEAIDPALFLSHFMWPALTWFVLEIFLDGQERRDVGGPLYLLAGVITALCFVPNGVGTAHLVLSIVLFLALLLVVLRSAKGDLMENRRSFRVVFIGFVCAFGVLKTVFYTVYSFDDQPFWAPTVMALALLIFEIVFAYWALRPGGSLWTEESAPRPRHTPEPVDLVDTYLLEQIDTAMQGELWRREGLTIGEMAEELGVPEHRLRHAINRDLGYRNFPAFVNGYRIAAAKAALSAPENAQKTILEIAYDVGFASLGPFNKAFRAMTGTSPRDFRRMVSDDRSIPA</sequence>
<keyword evidence="7" id="KW-1185">Reference proteome</keyword>
<dbReference type="PROSITE" id="PS00041">
    <property type="entry name" value="HTH_ARAC_FAMILY_1"/>
    <property type="match status" value="1"/>
</dbReference>
<feature type="transmembrane region" description="Helical" evidence="4">
    <location>
        <begin position="98"/>
        <end position="115"/>
    </location>
</feature>
<evidence type="ECO:0000256" key="4">
    <source>
        <dbReference type="SAM" id="Phobius"/>
    </source>
</evidence>
<feature type="transmembrane region" description="Helical" evidence="4">
    <location>
        <begin position="177"/>
        <end position="200"/>
    </location>
</feature>
<dbReference type="Proteomes" id="UP000428330">
    <property type="component" value="Chromosome"/>
</dbReference>
<name>A0A6I6IK89_9RHOB</name>
<evidence type="ECO:0000313" key="6">
    <source>
        <dbReference type="EMBL" id="QGX97249.1"/>
    </source>
</evidence>
<dbReference type="SMART" id="SM00342">
    <property type="entry name" value="HTH_ARAC"/>
    <property type="match status" value="1"/>
</dbReference>
<organism evidence="6 7">
    <name type="scientific">Roseovarius faecimaris</name>
    <dbReference type="NCBI Taxonomy" id="2494550"/>
    <lineage>
        <taxon>Bacteria</taxon>
        <taxon>Pseudomonadati</taxon>
        <taxon>Pseudomonadota</taxon>
        <taxon>Alphaproteobacteria</taxon>
        <taxon>Rhodobacterales</taxon>
        <taxon>Roseobacteraceae</taxon>
        <taxon>Roseovarius</taxon>
    </lineage>
</organism>
<dbReference type="GO" id="GO:0003700">
    <property type="term" value="F:DNA-binding transcription factor activity"/>
    <property type="evidence" value="ECO:0007669"/>
    <property type="project" value="InterPro"/>
</dbReference>
<keyword evidence="2" id="KW-0238">DNA-binding</keyword>
<dbReference type="Pfam" id="PF12833">
    <property type="entry name" value="HTH_18"/>
    <property type="match status" value="1"/>
</dbReference>
<gene>
    <name evidence="6" type="ORF">EI983_02740</name>
</gene>
<evidence type="ECO:0000256" key="1">
    <source>
        <dbReference type="ARBA" id="ARBA00023015"/>
    </source>
</evidence>
<dbReference type="PANTHER" id="PTHR43280">
    <property type="entry name" value="ARAC-FAMILY TRANSCRIPTIONAL REGULATOR"/>
    <property type="match status" value="1"/>
</dbReference>
<evidence type="ECO:0000256" key="2">
    <source>
        <dbReference type="ARBA" id="ARBA00023125"/>
    </source>
</evidence>
<evidence type="ECO:0000256" key="3">
    <source>
        <dbReference type="ARBA" id="ARBA00023163"/>
    </source>
</evidence>
<keyword evidence="4" id="KW-1133">Transmembrane helix</keyword>
<dbReference type="RefSeq" id="WP_157705757.1">
    <property type="nucleotide sequence ID" value="NZ_CP034348.1"/>
</dbReference>
<feature type="transmembrane region" description="Helical" evidence="4">
    <location>
        <begin position="7"/>
        <end position="25"/>
    </location>
</feature>
<reference evidence="7" key="1">
    <citation type="submission" date="2018-12" db="EMBL/GenBank/DDBJ databases">
        <title>Complete genome sequence of Roseovarius sp. MME-070.</title>
        <authorList>
            <person name="Nam Y.-D."/>
            <person name="Kang J."/>
            <person name="Chung W.-H."/>
            <person name="Park Y.S."/>
        </authorList>
    </citation>
    <scope>NUCLEOTIDE SEQUENCE [LARGE SCALE GENOMIC DNA]</scope>
    <source>
        <strain evidence="7">MME-070</strain>
    </source>
</reference>
<dbReference type="InterPro" id="IPR009057">
    <property type="entry name" value="Homeodomain-like_sf"/>
</dbReference>
<dbReference type="SUPFAM" id="SSF46689">
    <property type="entry name" value="Homeodomain-like"/>
    <property type="match status" value="1"/>
</dbReference>
<dbReference type="GO" id="GO:0043565">
    <property type="term" value="F:sequence-specific DNA binding"/>
    <property type="evidence" value="ECO:0007669"/>
    <property type="project" value="InterPro"/>
</dbReference>